<sequence length="856" mass="98159">MGSYYLCGITTKDKKTHHLNLLMNSSSMKRHRDHDSSFGPHLKRPASASGESSEPVQTAAGSQGVTTQDDALQYLKAVKDRFKDDKDNYDDFLEVFQHFKEQRIDPAGVIARVKDLFKGHPRLIIGFNTFLPKGYEITLPLEEDTPPPPKKQPVDYVNKIKTRFEHDEQVYKAFLEILTTCRKGNKSICAVHREVASLFRHHPDLLEEFTYFLPDSTGPVNVSGPLASKASSSVRRDDASTVMGSARHSQSERVVKKDKVGAVHIDCDRGLELADEQEIDRSASKVEKEQRRKIEKEREKKDEREHKEVIEGEKESELENDIDAMQRLPHKRKSARRSDMLIRNQSQVGEGGETFAGPSAPAPQLEDKTVVKILGTIMQKELVLFDKIKGKLRNRDSYHELLKCVNLYSQDIINRTELQALVEDILGKHQELLEGFMEFLLRCESIEGYLADVFGRRVVESGDGTVAVDKDKERERERGIETGIEKDIVIEKDKGRAIGKGRKGRTDKRKKKEMKKERGTEPSHHLNDGANHKISLLPPKDRLMNKPISELDLSNCERCTPSYRLLPKNYPKPLSSHRTEMGFTVLNDNWVSVPSGSEDYSFEHMRKNQYEESLFCCEDDRFALDMLLESIAITGKRVGEMIENILDLTRPESQFSLDEHLSAMNLRCIEMLYGDHGLEVIDSLRKAPAAALPVVHTRLRQKHAEWLRNRMDMNKVWAEIYSKNHHKSLDHGSFYFKQQEQKSLSMKGLLTEIKEINKKKRRQDNTMLLRAVGNRRLLIPDLKFEYLDPSIRADLYQIVKYSSDKLCNTMEQYDKTMRIWTTFIEPMFGVPPRPHGAEDTEEVAKVKAPESKQSSS</sequence>
<protein>
    <submittedName>
        <fullName evidence="1">Uncharacterized protein</fullName>
    </submittedName>
</protein>
<dbReference type="EMBL" id="CM055096">
    <property type="protein sequence ID" value="KAJ7555920.1"/>
    <property type="molecule type" value="Genomic_DNA"/>
</dbReference>
<reference evidence="2" key="1">
    <citation type="journal article" date="2024" name="Proc. Natl. Acad. Sci. U.S.A.">
        <title>Extraordinary preservation of gene collinearity over three hundred million years revealed in homosporous lycophytes.</title>
        <authorList>
            <person name="Li C."/>
            <person name="Wickell D."/>
            <person name="Kuo L.Y."/>
            <person name="Chen X."/>
            <person name="Nie B."/>
            <person name="Liao X."/>
            <person name="Peng D."/>
            <person name="Ji J."/>
            <person name="Jenkins J."/>
            <person name="Williams M."/>
            <person name="Shu S."/>
            <person name="Plott C."/>
            <person name="Barry K."/>
            <person name="Rajasekar S."/>
            <person name="Grimwood J."/>
            <person name="Han X."/>
            <person name="Sun S."/>
            <person name="Hou Z."/>
            <person name="He W."/>
            <person name="Dai G."/>
            <person name="Sun C."/>
            <person name="Schmutz J."/>
            <person name="Leebens-Mack J.H."/>
            <person name="Li F.W."/>
            <person name="Wang L."/>
        </authorList>
    </citation>
    <scope>NUCLEOTIDE SEQUENCE [LARGE SCALE GENOMIC DNA]</scope>
    <source>
        <strain evidence="2">cv. PW_Plant_1</strain>
    </source>
</reference>
<comment type="caution">
    <text evidence="1">The sequence shown here is derived from an EMBL/GenBank/DDBJ whole genome shotgun (WGS) entry which is preliminary data.</text>
</comment>
<proteinExistence type="predicted"/>
<name>A0ACC2DP78_DIPCM</name>
<dbReference type="Proteomes" id="UP001162992">
    <property type="component" value="Chromosome 5"/>
</dbReference>
<gene>
    <name evidence="1" type="ORF">O6H91_05G061000</name>
</gene>
<evidence type="ECO:0000313" key="2">
    <source>
        <dbReference type="Proteomes" id="UP001162992"/>
    </source>
</evidence>
<keyword evidence="2" id="KW-1185">Reference proteome</keyword>
<evidence type="ECO:0000313" key="1">
    <source>
        <dbReference type="EMBL" id="KAJ7555920.1"/>
    </source>
</evidence>
<organism evidence="1 2">
    <name type="scientific">Diphasiastrum complanatum</name>
    <name type="common">Issler's clubmoss</name>
    <name type="synonym">Lycopodium complanatum</name>
    <dbReference type="NCBI Taxonomy" id="34168"/>
    <lineage>
        <taxon>Eukaryota</taxon>
        <taxon>Viridiplantae</taxon>
        <taxon>Streptophyta</taxon>
        <taxon>Embryophyta</taxon>
        <taxon>Tracheophyta</taxon>
        <taxon>Lycopodiopsida</taxon>
        <taxon>Lycopodiales</taxon>
        <taxon>Lycopodiaceae</taxon>
        <taxon>Lycopodioideae</taxon>
        <taxon>Diphasiastrum</taxon>
    </lineage>
</organism>
<accession>A0ACC2DP78</accession>